<dbReference type="EMBL" id="BAVZ01000004">
    <property type="protein sequence ID" value="GAF07636.1"/>
    <property type="molecule type" value="Genomic_DNA"/>
</dbReference>
<gene>
    <name evidence="1" type="ORF">JCM16418_1664</name>
</gene>
<comment type="caution">
    <text evidence="1">The sequence shown here is derived from an EMBL/GenBank/DDBJ whole genome shotgun (WGS) entry which is preliminary data.</text>
</comment>
<sequence>MLLLKSMSQENDQRPFYMSGYGEVSPQFPNMNAPVEFNLTLTNSSNHSYKIKAIEPIFSKEVKALLHDKSIMFLEQKRLNKNSELDFVGQFQMDTSDYSEKGIEKLRPFISNVRIIYDNDKEIILNTLNISR</sequence>
<evidence type="ECO:0000313" key="1">
    <source>
        <dbReference type="EMBL" id="GAF07636.1"/>
    </source>
</evidence>
<reference evidence="1 2" key="1">
    <citation type="journal article" date="2014" name="Genome Announc.">
        <title>Draft Genome Sequence of Paenibacillus pini JCM 16418T, Isolated from the Rhizosphere of Pine Tree.</title>
        <authorList>
            <person name="Yuki M."/>
            <person name="Oshima K."/>
            <person name="Suda W."/>
            <person name="Oshida Y."/>
            <person name="Kitamura K."/>
            <person name="Iida Y."/>
            <person name="Hattori M."/>
            <person name="Ohkuma M."/>
        </authorList>
    </citation>
    <scope>NUCLEOTIDE SEQUENCE [LARGE SCALE GENOMIC DNA]</scope>
    <source>
        <strain evidence="1 2">JCM 16418</strain>
    </source>
</reference>
<dbReference type="AlphaFoldDB" id="W7YSM6"/>
<keyword evidence="2" id="KW-1185">Reference proteome</keyword>
<name>W7YSM6_9BACL</name>
<protein>
    <submittedName>
        <fullName evidence="1">Uncharacterized protein</fullName>
    </submittedName>
</protein>
<evidence type="ECO:0000313" key="2">
    <source>
        <dbReference type="Proteomes" id="UP000019364"/>
    </source>
</evidence>
<dbReference type="STRING" id="1236976.JCM16418_1664"/>
<proteinExistence type="predicted"/>
<accession>W7YSM6</accession>
<dbReference type="Proteomes" id="UP000019364">
    <property type="component" value="Unassembled WGS sequence"/>
</dbReference>
<organism evidence="1 2">
    <name type="scientific">Paenibacillus pini JCM 16418</name>
    <dbReference type="NCBI Taxonomy" id="1236976"/>
    <lineage>
        <taxon>Bacteria</taxon>
        <taxon>Bacillati</taxon>
        <taxon>Bacillota</taxon>
        <taxon>Bacilli</taxon>
        <taxon>Bacillales</taxon>
        <taxon>Paenibacillaceae</taxon>
        <taxon>Paenibacillus</taxon>
    </lineage>
</organism>